<dbReference type="Gene3D" id="3.20.20.140">
    <property type="entry name" value="Metal-dependent hydrolases"/>
    <property type="match status" value="1"/>
</dbReference>
<dbReference type="RefSeq" id="WP_131013426.1">
    <property type="nucleotide sequence ID" value="NZ_SIRE01000007.1"/>
</dbReference>
<dbReference type="Proteomes" id="UP000293142">
    <property type="component" value="Unassembled WGS sequence"/>
</dbReference>
<comment type="caution">
    <text evidence="2">The sequence shown here is derived from an EMBL/GenBank/DDBJ whole genome shotgun (WGS) entry which is preliminary data.</text>
</comment>
<sequence length="657" mass="73937">MAEWETATMGQIGNTQDGQAVLLSKGKTATADNELAGCEAGKAIDGKADTYWAGAPYYQWWKLDLQQICPVTQIRIAAGSGGDEETLYFIEYSEDNLNWSAAAEKTEQHGTAGGEERYDVSFDARYIRVTVTYSSAGETAILRDVQVFGHEPAEGSASAADALRKAAQRKFAAVSCDEASGFDETETEEIEAGQKDRVLVGGEAGSYLVYRAVDFTAGGVDQLRGQFGFTNLDKEKRMTLEVRVDALDGEKIGSLVLFKQWKRWSILGGRLSHNDASLLTGVHDVYLVITDAAPEQNLIIHWLAFVRKSPLPAPKPRPQALPAPTGEYNVYFGNLHSHTGFSDGIGVPEYAYDYARYTAGLDFLAITEHSNLYDHYLDWDLSRKWVDIQRTAERKTEDGAFLALFGAETTWYNQFGHMNTYHMDFFINAYETEYNDIPHYYDTLKQYPDSINQWNHPWSCGKRHLDGFDPYDAELDKVMYMLEINTIESKELGGLYYYVMALDKGWHISPVGSQDNHHGQWGTENTLRTGVLAAELTREHFFDAVRHNRVYFTSALHLQVWFRVNGAIMGSRIQRTDMLELEIKALFGADTGSRIVKAEIIGERGHVLHAIEHNGQQMDCRVSLPCDQRYYFVKVYQEDGEFAATSPVWIEEVAGQE</sequence>
<evidence type="ECO:0000313" key="2">
    <source>
        <dbReference type="EMBL" id="TBL79481.1"/>
    </source>
</evidence>
<dbReference type="Pfam" id="PF03422">
    <property type="entry name" value="CBM_6"/>
    <property type="match status" value="1"/>
</dbReference>
<evidence type="ECO:0000313" key="3">
    <source>
        <dbReference type="Proteomes" id="UP000293142"/>
    </source>
</evidence>
<dbReference type="InterPro" id="IPR016195">
    <property type="entry name" value="Pol/histidinol_Pase-like"/>
</dbReference>
<feature type="domain" description="F5/8 type C" evidence="1">
    <location>
        <begin position="7"/>
        <end position="150"/>
    </location>
</feature>
<dbReference type="AlphaFoldDB" id="A0A4Q9DWE3"/>
<dbReference type="InterPro" id="IPR005084">
    <property type="entry name" value="CBM6"/>
</dbReference>
<evidence type="ECO:0000259" key="1">
    <source>
        <dbReference type="PROSITE" id="PS50022"/>
    </source>
</evidence>
<dbReference type="CDD" id="cd04084">
    <property type="entry name" value="CBM6_xylanase-like"/>
    <property type="match status" value="1"/>
</dbReference>
<protein>
    <submittedName>
        <fullName evidence="2">Carbohydrate-binding protein</fullName>
    </submittedName>
</protein>
<proteinExistence type="predicted"/>
<keyword evidence="3" id="KW-1185">Reference proteome</keyword>
<dbReference type="Gene3D" id="2.60.120.260">
    <property type="entry name" value="Galactose-binding domain-like"/>
    <property type="match status" value="2"/>
</dbReference>
<dbReference type="SUPFAM" id="SSF49785">
    <property type="entry name" value="Galactose-binding domain-like"/>
    <property type="match status" value="1"/>
</dbReference>
<dbReference type="GO" id="GO:0030246">
    <property type="term" value="F:carbohydrate binding"/>
    <property type="evidence" value="ECO:0007669"/>
    <property type="project" value="InterPro"/>
</dbReference>
<dbReference type="EMBL" id="SIRE01000007">
    <property type="protein sequence ID" value="TBL79481.1"/>
    <property type="molecule type" value="Genomic_DNA"/>
</dbReference>
<dbReference type="Pfam" id="PF00754">
    <property type="entry name" value="F5_F8_type_C"/>
    <property type="match status" value="1"/>
</dbReference>
<gene>
    <name evidence="2" type="ORF">EYB31_11265</name>
</gene>
<dbReference type="OrthoDB" id="9801679at2"/>
<dbReference type="NCBIfam" id="NF038032">
    <property type="entry name" value="CehA_McbA_metalo"/>
    <property type="match status" value="1"/>
</dbReference>
<dbReference type="InterPro" id="IPR000421">
    <property type="entry name" value="FA58C"/>
</dbReference>
<dbReference type="PROSITE" id="PS50022">
    <property type="entry name" value="FA58C_3"/>
    <property type="match status" value="1"/>
</dbReference>
<accession>A0A4Q9DWE3</accession>
<organism evidence="2 3">
    <name type="scientific">Paenibacillus thalictri</name>
    <dbReference type="NCBI Taxonomy" id="2527873"/>
    <lineage>
        <taxon>Bacteria</taxon>
        <taxon>Bacillati</taxon>
        <taxon>Bacillota</taxon>
        <taxon>Bacilli</taxon>
        <taxon>Bacillales</taxon>
        <taxon>Paenibacillaceae</taxon>
        <taxon>Paenibacillus</taxon>
    </lineage>
</organism>
<name>A0A4Q9DWE3_9BACL</name>
<dbReference type="SUPFAM" id="SSF89550">
    <property type="entry name" value="PHP domain-like"/>
    <property type="match status" value="1"/>
</dbReference>
<reference evidence="2 3" key="1">
    <citation type="submission" date="2019-02" db="EMBL/GenBank/DDBJ databases">
        <title>Paenibacillus sp. nov., isolated from surface-sterilized tissue of Thalictrum simplex L.</title>
        <authorList>
            <person name="Tuo L."/>
        </authorList>
    </citation>
    <scope>NUCLEOTIDE SEQUENCE [LARGE SCALE GENOMIC DNA]</scope>
    <source>
        <strain evidence="2 3">N2SHLJ1</strain>
    </source>
</reference>
<dbReference type="InterPro" id="IPR008979">
    <property type="entry name" value="Galactose-bd-like_sf"/>
</dbReference>